<keyword evidence="2" id="KW-1133">Transmembrane helix</keyword>
<dbReference type="EMBL" id="JAHRIP010025395">
    <property type="protein sequence ID" value="MEQ2289888.1"/>
    <property type="molecule type" value="Genomic_DNA"/>
</dbReference>
<organism evidence="3 4">
    <name type="scientific">Ameca splendens</name>
    <dbReference type="NCBI Taxonomy" id="208324"/>
    <lineage>
        <taxon>Eukaryota</taxon>
        <taxon>Metazoa</taxon>
        <taxon>Chordata</taxon>
        <taxon>Craniata</taxon>
        <taxon>Vertebrata</taxon>
        <taxon>Euteleostomi</taxon>
        <taxon>Actinopterygii</taxon>
        <taxon>Neopterygii</taxon>
        <taxon>Teleostei</taxon>
        <taxon>Neoteleostei</taxon>
        <taxon>Acanthomorphata</taxon>
        <taxon>Ovalentaria</taxon>
        <taxon>Atherinomorphae</taxon>
        <taxon>Cyprinodontiformes</taxon>
        <taxon>Goodeidae</taxon>
        <taxon>Ameca</taxon>
    </lineage>
</organism>
<feature type="transmembrane region" description="Helical" evidence="2">
    <location>
        <begin position="17"/>
        <end position="43"/>
    </location>
</feature>
<gene>
    <name evidence="3" type="ORF">AMECASPLE_037802</name>
</gene>
<keyword evidence="4" id="KW-1185">Reference proteome</keyword>
<protein>
    <submittedName>
        <fullName evidence="3">Uncharacterized protein</fullName>
    </submittedName>
</protein>
<feature type="compositionally biased region" description="Basic and acidic residues" evidence="1">
    <location>
        <begin position="105"/>
        <end position="117"/>
    </location>
</feature>
<evidence type="ECO:0000313" key="4">
    <source>
        <dbReference type="Proteomes" id="UP001469553"/>
    </source>
</evidence>
<feature type="non-terminal residue" evidence="3">
    <location>
        <position position="1"/>
    </location>
</feature>
<feature type="transmembrane region" description="Helical" evidence="2">
    <location>
        <begin position="55"/>
        <end position="73"/>
    </location>
</feature>
<reference evidence="3 4" key="1">
    <citation type="submission" date="2021-06" db="EMBL/GenBank/DDBJ databases">
        <authorList>
            <person name="Palmer J.M."/>
        </authorList>
    </citation>
    <scope>NUCLEOTIDE SEQUENCE [LARGE SCALE GENOMIC DNA]</scope>
    <source>
        <strain evidence="3 4">AS_MEX2019</strain>
        <tissue evidence="3">Muscle</tissue>
    </source>
</reference>
<accession>A0ABV0Y7W2</accession>
<evidence type="ECO:0000313" key="3">
    <source>
        <dbReference type="EMBL" id="MEQ2289888.1"/>
    </source>
</evidence>
<proteinExistence type="predicted"/>
<feature type="region of interest" description="Disordered" evidence="1">
    <location>
        <begin position="105"/>
        <end position="127"/>
    </location>
</feature>
<keyword evidence="2" id="KW-0472">Membrane</keyword>
<name>A0ABV0Y7W2_9TELE</name>
<dbReference type="Proteomes" id="UP001469553">
    <property type="component" value="Unassembled WGS sequence"/>
</dbReference>
<comment type="caution">
    <text evidence="3">The sequence shown here is derived from an EMBL/GenBank/DDBJ whole genome shotgun (WGS) entry which is preliminary data.</text>
</comment>
<evidence type="ECO:0000256" key="1">
    <source>
        <dbReference type="SAM" id="MobiDB-lite"/>
    </source>
</evidence>
<sequence>LNPCSSVVLLPNICDHLVFVFLPCFAGQALLEVFVDFSCFQFFLVPSSGVCGNSYLDSSAVSLLSVFFFFLLHTQPLKKLFNRNPKDHLSACPPSDVFLQPHWSSSEEKETLKRKSTENQPHTSCQSQPLWGRLIFPRPLKDFQLQ</sequence>
<feature type="compositionally biased region" description="Polar residues" evidence="1">
    <location>
        <begin position="118"/>
        <end position="127"/>
    </location>
</feature>
<evidence type="ECO:0000256" key="2">
    <source>
        <dbReference type="SAM" id="Phobius"/>
    </source>
</evidence>
<keyword evidence="2" id="KW-0812">Transmembrane</keyword>